<dbReference type="InterPro" id="IPR000569">
    <property type="entry name" value="HECT_dom"/>
</dbReference>
<feature type="compositionally biased region" description="Acidic residues" evidence="6">
    <location>
        <begin position="152"/>
        <end position="175"/>
    </location>
</feature>
<feature type="active site" description="Glycyl thioester intermediate" evidence="5">
    <location>
        <position position="706"/>
    </location>
</feature>
<keyword evidence="3 8" id="KW-0808">Transferase</keyword>
<dbReference type="PANTHER" id="PTHR45700:SF2">
    <property type="entry name" value="UBIQUITIN-PROTEIN LIGASE E3C"/>
    <property type="match status" value="1"/>
</dbReference>
<keyword evidence="8" id="KW-0012">Acyltransferase</keyword>
<dbReference type="FunFam" id="3.30.2410.10:FF:000011">
    <property type="entry name" value="Putative Ubiquitin-protein ligase E3C"/>
    <property type="match status" value="1"/>
</dbReference>
<feature type="region of interest" description="Disordered" evidence="6">
    <location>
        <begin position="152"/>
        <end position="179"/>
    </location>
</feature>
<dbReference type="GO" id="GO:0061630">
    <property type="term" value="F:ubiquitin protein ligase activity"/>
    <property type="evidence" value="ECO:0007669"/>
    <property type="project" value="UniProtKB-EC"/>
</dbReference>
<feature type="region of interest" description="Disordered" evidence="6">
    <location>
        <begin position="289"/>
        <end position="319"/>
    </location>
</feature>
<dbReference type="EC" id="2.3.2.26" evidence="2"/>
<dbReference type="SMART" id="SM00119">
    <property type="entry name" value="HECTc"/>
    <property type="match status" value="1"/>
</dbReference>
<gene>
    <name evidence="8" type="primary">HUL5</name>
    <name evidence="8" type="ORF">LPJ53_005237</name>
</gene>
<dbReference type="EMBL" id="JANBOJ010000298">
    <property type="protein sequence ID" value="KAJ1720097.1"/>
    <property type="molecule type" value="Genomic_DNA"/>
</dbReference>
<dbReference type="InterPro" id="IPR044611">
    <property type="entry name" value="E3A/B/C-like"/>
</dbReference>
<evidence type="ECO:0000313" key="8">
    <source>
        <dbReference type="EMBL" id="KAJ1720097.1"/>
    </source>
</evidence>
<keyword evidence="9" id="KW-1185">Reference proteome</keyword>
<dbReference type="AlphaFoldDB" id="A0A9W7XW71"/>
<dbReference type="PROSITE" id="PS50237">
    <property type="entry name" value="HECT"/>
    <property type="match status" value="1"/>
</dbReference>
<dbReference type="Gene3D" id="3.30.2410.10">
    <property type="entry name" value="Hect, E3 ligase catalytic domain"/>
    <property type="match status" value="1"/>
</dbReference>
<dbReference type="PANTHER" id="PTHR45700">
    <property type="entry name" value="UBIQUITIN-PROTEIN LIGASE E3C"/>
    <property type="match status" value="1"/>
</dbReference>
<dbReference type="Gene3D" id="3.30.2160.10">
    <property type="entry name" value="Hect, E3 ligase catalytic domain"/>
    <property type="match status" value="1"/>
</dbReference>
<comment type="catalytic activity">
    <reaction evidence="1">
        <text>S-ubiquitinyl-[E2 ubiquitin-conjugating enzyme]-L-cysteine + [acceptor protein]-L-lysine = [E2 ubiquitin-conjugating enzyme]-L-cysteine + N(6)-ubiquitinyl-[acceptor protein]-L-lysine.</text>
        <dbReference type="EC" id="2.3.2.26"/>
    </reaction>
</comment>
<dbReference type="Proteomes" id="UP001149813">
    <property type="component" value="Unassembled WGS sequence"/>
</dbReference>
<sequence>MVDIRTVGWRGVLSDPEFLRTFTGEWIRPETIQGPGVVRLQLLCRFLNRQLQTMGDDELFNQGMSLPIGDIRTIARVCRNIAFALYWSADTPEDLVPLRDMSAAIARELYIRNSRHQFADEKFWLMPSTILDMSLFADRVAEDPIFAVKYEDEMDSDDESSSESEADDEEMDVDDDSGRMGWLANMYSGMKRQPRKYMDRVSLTPRIAVLRNIPFVVPFNDRVRLLHALINRDRVRLGLGMLGNAPSPHGLRMGMHSVGAVIHRGSVFNDAFEQLYPVLSGKPVARNTDDDDISIVGPTTGQGRTARDQPANRIDVPHMPGSAPFTFGSMIGQGDDAERWNMFGGMPLLPAADAETLEPWQAPRPSQPTTQVQRNDTFKGRMQIEFVDQYGMREAGIDGGGVFKEFLTSLVSEAFRPDQKMFSSTRSNQVYPSPAQDATQLDLQKYRFLGAVIGKALYDGILVDVPFAPFFLGRCMGTMPTFNDLPVLDEELYRGLVALKNYPVASKDKAAGDDEASDEIYRVFGMDFTVTVDAKDGRGGTRAVPLVPNGEAIKVTSQNRMLYLDLIAHFKLTRQNDKAVQAFLSGVHTMVPETWLRLLFATPTEFSRLLCGDSGRINIDDWRRNTEYEGAYRAKRETHPTIVAFWDVVREELTEKQRRELCKFATSCERPPLLGFGELNPSFCITSSSSDENGNHDNRLPSASTCVNLLKLPVFSTREILRDKLLQAIESGAGFDLS</sequence>
<dbReference type="OrthoDB" id="8068875at2759"/>
<evidence type="ECO:0000256" key="1">
    <source>
        <dbReference type="ARBA" id="ARBA00000885"/>
    </source>
</evidence>
<dbReference type="Gene3D" id="3.90.1750.10">
    <property type="entry name" value="Hect, E3 ligase catalytic domains"/>
    <property type="match status" value="1"/>
</dbReference>
<dbReference type="GO" id="GO:0000209">
    <property type="term" value="P:protein polyubiquitination"/>
    <property type="evidence" value="ECO:0007669"/>
    <property type="project" value="InterPro"/>
</dbReference>
<evidence type="ECO:0000256" key="3">
    <source>
        <dbReference type="ARBA" id="ARBA00022679"/>
    </source>
</evidence>
<keyword evidence="4 5" id="KW-0833">Ubl conjugation pathway</keyword>
<evidence type="ECO:0000256" key="2">
    <source>
        <dbReference type="ARBA" id="ARBA00012485"/>
    </source>
</evidence>
<evidence type="ECO:0000259" key="7">
    <source>
        <dbReference type="PROSITE" id="PS50237"/>
    </source>
</evidence>
<evidence type="ECO:0000256" key="6">
    <source>
        <dbReference type="SAM" id="MobiDB-lite"/>
    </source>
</evidence>
<dbReference type="GO" id="GO:0006511">
    <property type="term" value="P:ubiquitin-dependent protein catabolic process"/>
    <property type="evidence" value="ECO:0007669"/>
    <property type="project" value="TreeGrafter"/>
</dbReference>
<organism evidence="8 9">
    <name type="scientific">Coemansia erecta</name>
    <dbReference type="NCBI Taxonomy" id="147472"/>
    <lineage>
        <taxon>Eukaryota</taxon>
        <taxon>Fungi</taxon>
        <taxon>Fungi incertae sedis</taxon>
        <taxon>Zoopagomycota</taxon>
        <taxon>Kickxellomycotina</taxon>
        <taxon>Kickxellomycetes</taxon>
        <taxon>Kickxellales</taxon>
        <taxon>Kickxellaceae</taxon>
        <taxon>Coemansia</taxon>
    </lineage>
</organism>
<dbReference type="CDD" id="cd00078">
    <property type="entry name" value="HECTc"/>
    <property type="match status" value="1"/>
</dbReference>
<evidence type="ECO:0000256" key="4">
    <source>
        <dbReference type="ARBA" id="ARBA00022786"/>
    </source>
</evidence>
<dbReference type="InterPro" id="IPR035983">
    <property type="entry name" value="Hect_E3_ubiquitin_ligase"/>
</dbReference>
<protein>
    <recommendedName>
        <fullName evidence="2">HECT-type E3 ubiquitin transferase</fullName>
        <ecNumber evidence="2">2.3.2.26</ecNumber>
    </recommendedName>
</protein>
<comment type="caution">
    <text evidence="8">The sequence shown here is derived from an EMBL/GenBank/DDBJ whole genome shotgun (WGS) entry which is preliminary data.</text>
</comment>
<keyword evidence="8" id="KW-0436">Ligase</keyword>
<evidence type="ECO:0000313" key="9">
    <source>
        <dbReference type="Proteomes" id="UP001149813"/>
    </source>
</evidence>
<evidence type="ECO:0000256" key="5">
    <source>
        <dbReference type="PROSITE-ProRule" id="PRU00104"/>
    </source>
</evidence>
<proteinExistence type="predicted"/>
<dbReference type="SUPFAM" id="SSF56204">
    <property type="entry name" value="Hect, E3 ligase catalytic domain"/>
    <property type="match status" value="1"/>
</dbReference>
<reference evidence="8" key="1">
    <citation type="submission" date="2022-07" db="EMBL/GenBank/DDBJ databases">
        <title>Phylogenomic reconstructions and comparative analyses of Kickxellomycotina fungi.</title>
        <authorList>
            <person name="Reynolds N.K."/>
            <person name="Stajich J.E."/>
            <person name="Barry K."/>
            <person name="Grigoriev I.V."/>
            <person name="Crous P."/>
            <person name="Smith M.E."/>
        </authorList>
    </citation>
    <scope>NUCLEOTIDE SEQUENCE</scope>
    <source>
        <strain evidence="8">NBRC 32514</strain>
    </source>
</reference>
<name>A0A9W7XW71_9FUNG</name>
<dbReference type="Pfam" id="PF00632">
    <property type="entry name" value="HECT"/>
    <property type="match status" value="1"/>
</dbReference>
<accession>A0A9W7XW71</accession>
<feature type="domain" description="HECT" evidence="7">
    <location>
        <begin position="374"/>
        <end position="738"/>
    </location>
</feature>
<dbReference type="GO" id="GO:0016874">
    <property type="term" value="F:ligase activity"/>
    <property type="evidence" value="ECO:0007669"/>
    <property type="project" value="UniProtKB-KW"/>
</dbReference>